<name>A0A412AXP9_9FIRM</name>
<dbReference type="AlphaFoldDB" id="A0A412AXP9"/>
<proteinExistence type="predicted"/>
<organism evidence="1 2">
    <name type="scientific">[Clostridium] leptum</name>
    <dbReference type="NCBI Taxonomy" id="1535"/>
    <lineage>
        <taxon>Bacteria</taxon>
        <taxon>Bacillati</taxon>
        <taxon>Bacillota</taxon>
        <taxon>Clostridia</taxon>
        <taxon>Eubacteriales</taxon>
        <taxon>Oscillospiraceae</taxon>
        <taxon>Oscillospiraceae incertae sedis</taxon>
    </lineage>
</organism>
<comment type="caution">
    <text evidence="1">The sequence shown here is derived from an EMBL/GenBank/DDBJ whole genome shotgun (WGS) entry which is preliminary data.</text>
</comment>
<evidence type="ECO:0000313" key="1">
    <source>
        <dbReference type="EMBL" id="RGQ41122.1"/>
    </source>
</evidence>
<reference evidence="1 2" key="1">
    <citation type="submission" date="2018-08" db="EMBL/GenBank/DDBJ databases">
        <title>A genome reference for cultivated species of the human gut microbiota.</title>
        <authorList>
            <person name="Zou Y."/>
            <person name="Xue W."/>
            <person name="Luo G."/>
        </authorList>
    </citation>
    <scope>NUCLEOTIDE SEQUENCE [LARGE SCALE GENOMIC DNA]</scope>
    <source>
        <strain evidence="1 2">AF28-26</strain>
    </source>
</reference>
<evidence type="ECO:0000313" key="2">
    <source>
        <dbReference type="Proteomes" id="UP000284751"/>
    </source>
</evidence>
<dbReference type="EMBL" id="QRTC01000021">
    <property type="protein sequence ID" value="RGQ41122.1"/>
    <property type="molecule type" value="Genomic_DNA"/>
</dbReference>
<gene>
    <name evidence="1" type="ORF">DWY99_06730</name>
</gene>
<accession>A0A412AXP9</accession>
<protein>
    <submittedName>
        <fullName evidence="1">Uncharacterized protein</fullName>
    </submittedName>
</protein>
<dbReference type="Proteomes" id="UP000284751">
    <property type="component" value="Unassembled WGS sequence"/>
</dbReference>
<sequence length="69" mass="7808">MPVIVNGAGGKGRNMVIRKGNKEYTITERRECWVLSCTIGGLSVEYKVPKDICNDEKELRAYVEAEELF</sequence>